<dbReference type="KEGG" id="arf:AR1Y2_1789"/>
<feature type="domain" description="DDH" evidence="1">
    <location>
        <begin position="14"/>
        <end position="152"/>
    </location>
</feature>
<dbReference type="OrthoDB" id="9803668at2"/>
<accession>A0A4P8IGZ3</accession>
<dbReference type="Proteomes" id="UP000298653">
    <property type="component" value="Chromosome"/>
</dbReference>
<keyword evidence="4" id="KW-1185">Reference proteome</keyword>
<dbReference type="AlphaFoldDB" id="A0A4P8IGZ3"/>
<dbReference type="InterPro" id="IPR051319">
    <property type="entry name" value="Oligoribo/pAp-PDE_c-di-AMP_PDE"/>
</dbReference>
<evidence type="ECO:0000259" key="2">
    <source>
        <dbReference type="Pfam" id="PF02272"/>
    </source>
</evidence>
<dbReference type="Pfam" id="PF01368">
    <property type="entry name" value="DHH"/>
    <property type="match status" value="1"/>
</dbReference>
<gene>
    <name evidence="3" type="ORF">AR1Y2_1789</name>
</gene>
<evidence type="ECO:0000313" key="4">
    <source>
        <dbReference type="Proteomes" id="UP000298653"/>
    </source>
</evidence>
<name>A0A4P8IGZ3_9FIRM</name>
<evidence type="ECO:0000259" key="1">
    <source>
        <dbReference type="Pfam" id="PF01368"/>
    </source>
</evidence>
<dbReference type="InterPro" id="IPR001667">
    <property type="entry name" value="DDH_dom"/>
</dbReference>
<dbReference type="PANTHER" id="PTHR47618:SF1">
    <property type="entry name" value="BIFUNCTIONAL OLIGORIBONUCLEASE AND PAP PHOSPHATASE NRNA"/>
    <property type="match status" value="1"/>
</dbReference>
<dbReference type="InterPro" id="IPR038763">
    <property type="entry name" value="DHH_sf"/>
</dbReference>
<protein>
    <submittedName>
        <fullName evidence="3">3'-to-5' oligoribonuclease A</fullName>
    </submittedName>
</protein>
<dbReference type="InterPro" id="IPR003156">
    <property type="entry name" value="DHHA1_dom"/>
</dbReference>
<evidence type="ECO:0000313" key="3">
    <source>
        <dbReference type="EMBL" id="QCP35243.1"/>
    </source>
</evidence>
<reference evidence="3 4" key="1">
    <citation type="submission" date="2019-05" db="EMBL/GenBank/DDBJ databases">
        <title>Complete genome sequencing of Anaerostipes rhamnosivorans.</title>
        <authorList>
            <person name="Bui T.P.N."/>
            <person name="de Vos W.M."/>
        </authorList>
    </citation>
    <scope>NUCLEOTIDE SEQUENCE [LARGE SCALE GENOMIC DNA]</scope>
    <source>
        <strain evidence="3 4">1y2</strain>
    </source>
</reference>
<dbReference type="Gene3D" id="3.90.1640.10">
    <property type="entry name" value="inorganic pyrophosphatase (n-terminal core)"/>
    <property type="match status" value="1"/>
</dbReference>
<dbReference type="EMBL" id="CP040058">
    <property type="protein sequence ID" value="QCP35243.1"/>
    <property type="molecule type" value="Genomic_DNA"/>
</dbReference>
<proteinExistence type="predicted"/>
<dbReference type="Pfam" id="PF02272">
    <property type="entry name" value="DHHA1"/>
    <property type="match status" value="1"/>
</dbReference>
<dbReference type="PANTHER" id="PTHR47618">
    <property type="entry name" value="BIFUNCTIONAL OLIGORIBONUCLEASE AND PAP PHOSPHATASE NRNA"/>
    <property type="match status" value="1"/>
</dbReference>
<dbReference type="SUPFAM" id="SSF64182">
    <property type="entry name" value="DHH phosphoesterases"/>
    <property type="match status" value="1"/>
</dbReference>
<feature type="domain" description="DHHA1" evidence="2">
    <location>
        <begin position="215"/>
        <end position="307"/>
    </location>
</feature>
<dbReference type="RefSeq" id="WP_137328653.1">
    <property type="nucleotide sequence ID" value="NZ_CP040058.1"/>
</dbReference>
<sequence>MNEFISSIEAADSIAITGHIHPDGDCIGSCLGLRQYILDNFPGKTVAVYLELPAPEFQFLSGADSIRQEAEAVRYDLFFVLDCSSLDRIEPFISMYEHAAKTFCIDHHISSKGIGQEYILKPQASATCEVLYELFDPEHISLDCAYCLYTGIVHDTGVFKHSNTTKQTMEYAGDLISKGINTSKVIDETFYQKTFTQNRVLGQALLNSCLYEDGQVILSYLTGEEMKQLEAGSGDTNGIIDQLRVTKGVEAAVFLYALDADTYKVSMRSNGKVNVAAISEEFKGGGHVRAAGFSMKADLAKVTDTVLSRIQKQL</sequence>
<organism evidence="3 4">
    <name type="scientific">Anaerostipes rhamnosivorans</name>
    <dbReference type="NCBI Taxonomy" id="1229621"/>
    <lineage>
        <taxon>Bacteria</taxon>
        <taxon>Bacillati</taxon>
        <taxon>Bacillota</taxon>
        <taxon>Clostridia</taxon>
        <taxon>Lachnospirales</taxon>
        <taxon>Lachnospiraceae</taxon>
        <taxon>Anaerostipes</taxon>
    </lineage>
</organism>
<dbReference type="GO" id="GO:0003676">
    <property type="term" value="F:nucleic acid binding"/>
    <property type="evidence" value="ECO:0007669"/>
    <property type="project" value="InterPro"/>
</dbReference>
<dbReference type="Gene3D" id="3.10.310.30">
    <property type="match status" value="1"/>
</dbReference>